<comment type="caution">
    <text evidence="5">The sequence shown here is derived from an EMBL/GenBank/DDBJ whole genome shotgun (WGS) entry which is preliminary data.</text>
</comment>
<dbReference type="SMART" id="SM00267">
    <property type="entry name" value="GGDEF"/>
    <property type="match status" value="1"/>
</dbReference>
<feature type="signal peptide" evidence="2">
    <location>
        <begin position="1"/>
        <end position="21"/>
    </location>
</feature>
<dbReference type="InterPro" id="IPR011622">
    <property type="entry name" value="7TMR_DISM_rcpt_extracell_dom2"/>
</dbReference>
<feature type="transmembrane region" description="Helical" evidence="1">
    <location>
        <begin position="282"/>
        <end position="300"/>
    </location>
</feature>
<evidence type="ECO:0000256" key="2">
    <source>
        <dbReference type="SAM" id="SignalP"/>
    </source>
</evidence>
<feature type="transmembrane region" description="Helical" evidence="1">
    <location>
        <begin position="250"/>
        <end position="270"/>
    </location>
</feature>
<dbReference type="EMBL" id="JAMZDE010000005">
    <property type="protein sequence ID" value="MCP1339047.1"/>
    <property type="molecule type" value="Genomic_DNA"/>
</dbReference>
<evidence type="ECO:0000259" key="3">
    <source>
        <dbReference type="PROSITE" id="PS50883"/>
    </source>
</evidence>
<proteinExistence type="predicted"/>
<dbReference type="Proteomes" id="UP001139474">
    <property type="component" value="Unassembled WGS sequence"/>
</dbReference>
<gene>
    <name evidence="5" type="ORF">NJR55_05510</name>
</gene>
<dbReference type="InterPro" id="IPR043128">
    <property type="entry name" value="Rev_trsase/Diguanyl_cyclase"/>
</dbReference>
<dbReference type="SUPFAM" id="SSF141868">
    <property type="entry name" value="EAL domain-like"/>
    <property type="match status" value="1"/>
</dbReference>
<dbReference type="InterPro" id="IPR035919">
    <property type="entry name" value="EAL_sf"/>
</dbReference>
<dbReference type="Gene3D" id="3.30.70.270">
    <property type="match status" value="1"/>
</dbReference>
<organism evidence="5 6">
    <name type="scientific">Idiomarina rhizosphaerae</name>
    <dbReference type="NCBI Taxonomy" id="2961572"/>
    <lineage>
        <taxon>Bacteria</taxon>
        <taxon>Pseudomonadati</taxon>
        <taxon>Pseudomonadota</taxon>
        <taxon>Gammaproteobacteria</taxon>
        <taxon>Alteromonadales</taxon>
        <taxon>Idiomarinaceae</taxon>
        <taxon>Idiomarina</taxon>
    </lineage>
</organism>
<evidence type="ECO:0000313" key="5">
    <source>
        <dbReference type="EMBL" id="MCP1339047.1"/>
    </source>
</evidence>
<name>A0A9X2FUW4_9GAMM</name>
<keyword evidence="2" id="KW-0732">Signal</keyword>
<dbReference type="InterPro" id="IPR001633">
    <property type="entry name" value="EAL_dom"/>
</dbReference>
<feature type="transmembrane region" description="Helical" evidence="1">
    <location>
        <begin position="364"/>
        <end position="385"/>
    </location>
</feature>
<feature type="transmembrane region" description="Helical" evidence="1">
    <location>
        <begin position="340"/>
        <end position="358"/>
    </location>
</feature>
<feature type="chain" id="PRO_5040864403" evidence="2">
    <location>
        <begin position="22"/>
        <end position="930"/>
    </location>
</feature>
<dbReference type="CDD" id="cd01948">
    <property type="entry name" value="EAL"/>
    <property type="match status" value="1"/>
</dbReference>
<dbReference type="GO" id="GO:0071111">
    <property type="term" value="F:cyclic-guanylate-specific phosphodiesterase activity"/>
    <property type="evidence" value="ECO:0007669"/>
    <property type="project" value="InterPro"/>
</dbReference>
<dbReference type="PANTHER" id="PTHR33121:SF23">
    <property type="entry name" value="CYCLIC DI-GMP PHOSPHODIESTERASE PDEB"/>
    <property type="match status" value="1"/>
</dbReference>
<dbReference type="Gene3D" id="2.60.40.2380">
    <property type="match status" value="1"/>
</dbReference>
<feature type="domain" description="GGDEF" evidence="4">
    <location>
        <begin position="534"/>
        <end position="666"/>
    </location>
</feature>
<dbReference type="AlphaFoldDB" id="A0A9X2FUW4"/>
<dbReference type="Pfam" id="PF00990">
    <property type="entry name" value="GGDEF"/>
    <property type="match status" value="1"/>
</dbReference>
<feature type="domain" description="EAL" evidence="3">
    <location>
        <begin position="677"/>
        <end position="930"/>
    </location>
</feature>
<keyword evidence="1" id="KW-0472">Membrane</keyword>
<evidence type="ECO:0000313" key="6">
    <source>
        <dbReference type="Proteomes" id="UP001139474"/>
    </source>
</evidence>
<keyword evidence="1" id="KW-1133">Transmembrane helix</keyword>
<sequence>MFNYLFAGILLALTLIPPAFAQDPLTVSPQSSRLMLNEHFNYRVVNANLQVESIAINEPQRWLSSEELQDHNYAGERPNVWGVVPLFNRSNAPLTLHLHFGDPYLEQVGVYLLDKNGQIESSNISRFSTPLLQRNYLSHEQILPVTLPANKIVWLAVSVQQWPEQMPSIGLWQPGDLQLRLQQQQTALGVNAGILILLALAAAVSARLFGSRLLISFGGLTLTFTLALLSHSGIWITYFTPYSPDIAAELKVYISQLLVLALSWFIWEWSRFRFKFSRFNRIGYAVMMAAIALTILLPWLSEPWRLASVSWQINALLLWGGVVIGRSLQKQPVAGHKWQTVLMVFTIISAWLLVSPRYNPIWEGLSGLLLYSGLTLVTTMFLLALERYRFSRLVQRISNLKRNRKILRRRLWRILKRTGEGWFKVNPDGSLKQVNRQMMKILAAHSLKQIQMHWPKGFSIEGQRQLVSIERLDGRKVWLDIELFPDNTGRMADVTKRMEAEVHLNFLAHHDAVTGLLNVREFRRLLQSRLDRKKTTSVTIIRLNGLQIIADQAGADGRDQAILQLTLSLQQKAPKSARVARISEAEIALLTNEDEQAAFAQAHRLLQVCREFRFSSEKRIFQLTGHAGIAYSHGESLASSTLMRQAREAVQLAMQQGDYRVHSHSEADQKRLIGQAEEEWEARLKKALREENWQLFAQPLVSAAKSEDKHCFELLLRLPGNESDEAIAPQQFLRAALNAGVMGKADRWLVREVIEHFNEQPFEANRTWRCHINLSAQSLEDVDFIRFIEQSLKHSILQPEQLVFEVAEPDADKYFDETYRLFRELKDLGIGTALDQFGTGFNSFRLMRQLPLTQIKVNRFWVQDMLVDAVDAELVASCARIAKVLDIEVCAVGVESDEARIKLTQLGVDYIQGFVCGHPVEWQRQEKQGG</sequence>
<dbReference type="Pfam" id="PF00563">
    <property type="entry name" value="EAL"/>
    <property type="match status" value="1"/>
</dbReference>
<evidence type="ECO:0000259" key="4">
    <source>
        <dbReference type="PROSITE" id="PS50887"/>
    </source>
</evidence>
<evidence type="ECO:0000256" key="1">
    <source>
        <dbReference type="SAM" id="Phobius"/>
    </source>
</evidence>
<dbReference type="Gene3D" id="3.20.20.450">
    <property type="entry name" value="EAL domain"/>
    <property type="match status" value="1"/>
</dbReference>
<feature type="transmembrane region" description="Helical" evidence="1">
    <location>
        <begin position="213"/>
        <end position="238"/>
    </location>
</feature>
<dbReference type="RefSeq" id="WP_253618543.1">
    <property type="nucleotide sequence ID" value="NZ_JAMZDE010000005.1"/>
</dbReference>
<dbReference type="SMART" id="SM00052">
    <property type="entry name" value="EAL"/>
    <property type="match status" value="1"/>
</dbReference>
<dbReference type="PROSITE" id="PS50887">
    <property type="entry name" value="GGDEF"/>
    <property type="match status" value="1"/>
</dbReference>
<reference evidence="5" key="1">
    <citation type="submission" date="2022-06" db="EMBL/GenBank/DDBJ databases">
        <title>Idiomarina rhizosphaerae M1R2S28.</title>
        <authorList>
            <person name="Sun J.-Q."/>
            <person name="Li L.-F."/>
        </authorList>
    </citation>
    <scope>NUCLEOTIDE SEQUENCE</scope>
    <source>
        <strain evidence="5">M1R2S28</strain>
    </source>
</reference>
<dbReference type="Pfam" id="PF07696">
    <property type="entry name" value="7TMR-DISMED2"/>
    <property type="match status" value="1"/>
</dbReference>
<dbReference type="InterPro" id="IPR000160">
    <property type="entry name" value="GGDEF_dom"/>
</dbReference>
<dbReference type="InterPro" id="IPR029787">
    <property type="entry name" value="Nucleotide_cyclase"/>
</dbReference>
<protein>
    <submittedName>
        <fullName evidence="5">EAL domain-containing protein</fullName>
    </submittedName>
</protein>
<dbReference type="PANTHER" id="PTHR33121">
    <property type="entry name" value="CYCLIC DI-GMP PHOSPHODIESTERASE PDEF"/>
    <property type="match status" value="1"/>
</dbReference>
<accession>A0A9X2FUW4</accession>
<keyword evidence="1" id="KW-0812">Transmembrane</keyword>
<dbReference type="SUPFAM" id="SSF55073">
    <property type="entry name" value="Nucleotide cyclase"/>
    <property type="match status" value="1"/>
</dbReference>
<feature type="transmembrane region" description="Helical" evidence="1">
    <location>
        <begin position="187"/>
        <end position="206"/>
    </location>
</feature>
<dbReference type="InterPro" id="IPR050706">
    <property type="entry name" value="Cyclic-di-GMP_PDE-like"/>
</dbReference>
<dbReference type="PROSITE" id="PS50883">
    <property type="entry name" value="EAL"/>
    <property type="match status" value="1"/>
</dbReference>
<keyword evidence="6" id="KW-1185">Reference proteome</keyword>